<protein>
    <submittedName>
        <fullName evidence="2">Uncharacterized protein</fullName>
    </submittedName>
</protein>
<dbReference type="OrthoDB" id="7450257at2759"/>
<dbReference type="EMBL" id="VTPC01001481">
    <property type="protein sequence ID" value="KAF2901834.1"/>
    <property type="molecule type" value="Genomic_DNA"/>
</dbReference>
<name>A0A8K0DCR9_IGNLU</name>
<keyword evidence="3" id="KW-1185">Reference proteome</keyword>
<feature type="region of interest" description="Disordered" evidence="1">
    <location>
        <begin position="263"/>
        <end position="287"/>
    </location>
</feature>
<reference evidence="2" key="1">
    <citation type="submission" date="2019-08" db="EMBL/GenBank/DDBJ databases">
        <title>The genome of the North American firefly Photinus pyralis.</title>
        <authorList>
            <consortium name="Photinus pyralis genome working group"/>
            <person name="Fallon T.R."/>
            <person name="Sander Lower S.E."/>
            <person name="Weng J.-K."/>
        </authorList>
    </citation>
    <scope>NUCLEOTIDE SEQUENCE</scope>
    <source>
        <strain evidence="2">TRF0915ILg1</strain>
        <tissue evidence="2">Whole body</tissue>
    </source>
</reference>
<organism evidence="2 3">
    <name type="scientific">Ignelater luminosus</name>
    <name type="common">Cucubano</name>
    <name type="synonym">Pyrophorus luminosus</name>
    <dbReference type="NCBI Taxonomy" id="2038154"/>
    <lineage>
        <taxon>Eukaryota</taxon>
        <taxon>Metazoa</taxon>
        <taxon>Ecdysozoa</taxon>
        <taxon>Arthropoda</taxon>
        <taxon>Hexapoda</taxon>
        <taxon>Insecta</taxon>
        <taxon>Pterygota</taxon>
        <taxon>Neoptera</taxon>
        <taxon>Endopterygota</taxon>
        <taxon>Coleoptera</taxon>
        <taxon>Polyphaga</taxon>
        <taxon>Elateriformia</taxon>
        <taxon>Elateroidea</taxon>
        <taxon>Elateridae</taxon>
        <taxon>Agrypninae</taxon>
        <taxon>Pyrophorini</taxon>
        <taxon>Ignelater</taxon>
    </lineage>
</organism>
<evidence type="ECO:0000313" key="3">
    <source>
        <dbReference type="Proteomes" id="UP000801492"/>
    </source>
</evidence>
<evidence type="ECO:0000256" key="1">
    <source>
        <dbReference type="SAM" id="MobiDB-lite"/>
    </source>
</evidence>
<accession>A0A8K0DCR9</accession>
<comment type="caution">
    <text evidence="2">The sequence shown here is derived from an EMBL/GenBank/DDBJ whole genome shotgun (WGS) entry which is preliminary data.</text>
</comment>
<sequence>MLKEITGSTRRATRYKEAYNKSLQKKRRQYEVIRHGNKNFYPSYSTLQKAKKECYPPKEALRVIETCTEVRVQHLLDYSVSRLFTYLEEVLETLNEHEFNTLELRSKWGCHGSQQAQSFESVLHLSYKLPVKKWQLRSKNDKSVVKERKAKIQLKFRQETGLLVDVPKAGVDSTNDGNTNRRFFANPQIAAEKTEIDFNFIYRLKVILEFTKAVPARRELFNLDIMNRLLLNSEPLVSSLRPIPKKKTAPFMKETLDMLIPVDPEADSIHSDDDFEDRKDDNEESSS</sequence>
<evidence type="ECO:0000313" key="2">
    <source>
        <dbReference type="EMBL" id="KAF2901834.1"/>
    </source>
</evidence>
<dbReference type="Proteomes" id="UP000801492">
    <property type="component" value="Unassembled WGS sequence"/>
</dbReference>
<proteinExistence type="predicted"/>
<gene>
    <name evidence="2" type="ORF">ILUMI_04352</name>
</gene>
<feature type="compositionally biased region" description="Basic and acidic residues" evidence="1">
    <location>
        <begin position="267"/>
        <end position="281"/>
    </location>
</feature>
<dbReference type="AlphaFoldDB" id="A0A8K0DCR9"/>